<dbReference type="PANTHER" id="PTHR42828:SF3">
    <property type="entry name" value="THREONYLCARBAMOYL-AMP SYNTHASE"/>
    <property type="match status" value="1"/>
</dbReference>
<dbReference type="NCBIfam" id="TIGR00057">
    <property type="entry name" value="L-threonylcarbamoyladenylate synthase"/>
    <property type="match status" value="1"/>
</dbReference>
<sequence>MAMARYEDVHPVDPQPRIVTRTVEKMREGALIAYPTSSGYALGCALENIEGRERMQRIRHLRDDHHYTLLCRDFAQLGQVVEVSNAVFRAVKAVTPGPYTFILPATPEVPRRLAHPKKRTVGVRITDDPLAQLLLAELGEPMLTTTLIMPGEDAPMTEGWLVKDELDHLVDIVLDTGECGVEPTTVVDLSTGTAEVLRYGSGDASSFEV</sequence>
<dbReference type="SUPFAM" id="SSF55821">
    <property type="entry name" value="YrdC/RibB"/>
    <property type="match status" value="1"/>
</dbReference>
<organism evidence="2 3">
    <name type="scientific">Mobilicoccus caccae</name>
    <dbReference type="NCBI Taxonomy" id="1859295"/>
    <lineage>
        <taxon>Bacteria</taxon>
        <taxon>Bacillati</taxon>
        <taxon>Actinomycetota</taxon>
        <taxon>Actinomycetes</taxon>
        <taxon>Micrococcales</taxon>
        <taxon>Dermatophilaceae</taxon>
        <taxon>Mobilicoccus</taxon>
    </lineage>
</organism>
<comment type="caution">
    <text evidence="2">The sequence shown here is derived from an EMBL/GenBank/DDBJ whole genome shotgun (WGS) entry which is preliminary data.</text>
</comment>
<protein>
    <submittedName>
        <fullName evidence="2">Threonylcarbamoyl-AMP synthase</fullName>
    </submittedName>
</protein>
<dbReference type="EMBL" id="BSUO01000001">
    <property type="protein sequence ID" value="GMA41553.1"/>
    <property type="molecule type" value="Genomic_DNA"/>
</dbReference>
<dbReference type="InterPro" id="IPR017945">
    <property type="entry name" value="DHBP_synth_RibB-like_a/b_dom"/>
</dbReference>
<dbReference type="Gene3D" id="3.90.870.10">
    <property type="entry name" value="DHBP synthase"/>
    <property type="match status" value="1"/>
</dbReference>
<feature type="domain" description="YrdC-like" evidence="1">
    <location>
        <begin position="16"/>
        <end position="202"/>
    </location>
</feature>
<evidence type="ECO:0000259" key="1">
    <source>
        <dbReference type="PROSITE" id="PS51163"/>
    </source>
</evidence>
<dbReference type="InterPro" id="IPR006070">
    <property type="entry name" value="Sua5-like_dom"/>
</dbReference>
<evidence type="ECO:0000313" key="2">
    <source>
        <dbReference type="EMBL" id="GMA41553.1"/>
    </source>
</evidence>
<gene>
    <name evidence="2" type="ORF">GCM10025883_35980</name>
</gene>
<proteinExistence type="predicted"/>
<dbReference type="Proteomes" id="UP001157126">
    <property type="component" value="Unassembled WGS sequence"/>
</dbReference>
<dbReference type="Pfam" id="PF01300">
    <property type="entry name" value="Sua5_yciO_yrdC"/>
    <property type="match status" value="1"/>
</dbReference>
<dbReference type="InterPro" id="IPR052532">
    <property type="entry name" value="SUA5_domain"/>
</dbReference>
<name>A0ABQ6IXZ4_9MICO</name>
<dbReference type="PROSITE" id="PS51163">
    <property type="entry name" value="YRDC"/>
    <property type="match status" value="1"/>
</dbReference>
<reference evidence="3" key="1">
    <citation type="journal article" date="2019" name="Int. J. Syst. Evol. Microbiol.">
        <title>The Global Catalogue of Microorganisms (GCM) 10K type strain sequencing project: providing services to taxonomists for standard genome sequencing and annotation.</title>
        <authorList>
            <consortium name="The Broad Institute Genomics Platform"/>
            <consortium name="The Broad Institute Genome Sequencing Center for Infectious Disease"/>
            <person name="Wu L."/>
            <person name="Ma J."/>
        </authorList>
    </citation>
    <scope>NUCLEOTIDE SEQUENCE [LARGE SCALE GENOMIC DNA]</scope>
    <source>
        <strain evidence="3">NBRC 113072</strain>
    </source>
</reference>
<keyword evidence="3" id="KW-1185">Reference proteome</keyword>
<evidence type="ECO:0000313" key="3">
    <source>
        <dbReference type="Proteomes" id="UP001157126"/>
    </source>
</evidence>
<accession>A0ABQ6IXZ4</accession>
<dbReference type="PANTHER" id="PTHR42828">
    <property type="entry name" value="DHBP SYNTHASE RIBB-LIKE ALPHA/BETA DOMAIN-CONTAINING PROTEIN"/>
    <property type="match status" value="1"/>
</dbReference>